<dbReference type="SUPFAM" id="SSF52821">
    <property type="entry name" value="Rhodanese/Cell cycle control phosphatase"/>
    <property type="match status" value="1"/>
</dbReference>
<dbReference type="AlphaFoldDB" id="A0A1B3XNC0"/>
<accession>A0A1B3XNC0</accession>
<dbReference type="InterPro" id="IPR001763">
    <property type="entry name" value="Rhodanese-like_dom"/>
</dbReference>
<dbReference type="PROSITE" id="PS50206">
    <property type="entry name" value="RHODANESE_3"/>
    <property type="match status" value="1"/>
</dbReference>
<dbReference type="PANTHER" id="PTHR43031:SF17">
    <property type="entry name" value="SULFURTRANSFERASE YTWF-RELATED"/>
    <property type="match status" value="1"/>
</dbReference>
<dbReference type="RefSeq" id="WP_064466185.1">
    <property type="nucleotide sequence ID" value="NZ_CP017080.1"/>
</dbReference>
<name>A0A1B3XNC0_9BACI</name>
<reference evidence="2 3" key="1">
    <citation type="submission" date="2016-08" db="EMBL/GenBank/DDBJ databases">
        <title>Complete genome sequence of Bacillus muralis G25-68, a strain with toxicity to nematodes.</title>
        <authorList>
            <person name="Zheng Z."/>
        </authorList>
    </citation>
    <scope>NUCLEOTIDE SEQUENCE [LARGE SCALE GENOMIC DNA]</scope>
    <source>
        <strain evidence="2 3">G25-68</strain>
    </source>
</reference>
<protein>
    <submittedName>
        <fullName evidence="2">Rhodanese</fullName>
    </submittedName>
</protein>
<dbReference type="Gene3D" id="3.40.250.10">
    <property type="entry name" value="Rhodanese-like domain"/>
    <property type="match status" value="1"/>
</dbReference>
<dbReference type="InterPro" id="IPR050229">
    <property type="entry name" value="GlpE_sulfurtransferase"/>
</dbReference>
<dbReference type="CDD" id="cd00158">
    <property type="entry name" value="RHOD"/>
    <property type="match status" value="1"/>
</dbReference>
<evidence type="ECO:0000259" key="1">
    <source>
        <dbReference type="PROSITE" id="PS50206"/>
    </source>
</evidence>
<dbReference type="STRING" id="264697.ABE28_010155"/>
<sequence>MREILTNEVNDLMNENKPVHVIDVREVDEVKAGKIPGAMNIPLALVEFTMQDLDKSKEYILVCRSGGRSSRAALLLEERGYKVLNMVGGMDEWKGATE</sequence>
<dbReference type="EMBL" id="CP017080">
    <property type="protein sequence ID" value="AOH54712.1"/>
    <property type="molecule type" value="Genomic_DNA"/>
</dbReference>
<gene>
    <name evidence="2" type="ORF">ABE28_010155</name>
</gene>
<evidence type="ECO:0000313" key="2">
    <source>
        <dbReference type="EMBL" id="AOH54712.1"/>
    </source>
</evidence>
<dbReference type="InterPro" id="IPR036873">
    <property type="entry name" value="Rhodanese-like_dom_sf"/>
</dbReference>
<dbReference type="Proteomes" id="UP000077926">
    <property type="component" value="Chromosome"/>
</dbReference>
<feature type="domain" description="Rhodanese" evidence="1">
    <location>
        <begin position="15"/>
        <end position="98"/>
    </location>
</feature>
<evidence type="ECO:0000313" key="3">
    <source>
        <dbReference type="Proteomes" id="UP000077926"/>
    </source>
</evidence>
<keyword evidence="3" id="KW-1185">Reference proteome</keyword>
<proteinExistence type="predicted"/>
<dbReference type="KEGG" id="bmur:ABE28_010155"/>
<dbReference type="PANTHER" id="PTHR43031">
    <property type="entry name" value="FAD-DEPENDENT OXIDOREDUCTASE"/>
    <property type="match status" value="1"/>
</dbReference>
<dbReference type="OrthoDB" id="9800872at2"/>
<dbReference type="SMART" id="SM00450">
    <property type="entry name" value="RHOD"/>
    <property type="match status" value="1"/>
</dbReference>
<dbReference type="Pfam" id="PF00581">
    <property type="entry name" value="Rhodanese"/>
    <property type="match status" value="1"/>
</dbReference>
<organism evidence="2 3">
    <name type="scientific">Peribacillus muralis</name>
    <dbReference type="NCBI Taxonomy" id="264697"/>
    <lineage>
        <taxon>Bacteria</taxon>
        <taxon>Bacillati</taxon>
        <taxon>Bacillota</taxon>
        <taxon>Bacilli</taxon>
        <taxon>Bacillales</taxon>
        <taxon>Bacillaceae</taxon>
        <taxon>Peribacillus</taxon>
    </lineage>
</organism>